<evidence type="ECO:0000313" key="1">
    <source>
        <dbReference type="EMBL" id="KAF2395855.1"/>
    </source>
</evidence>
<dbReference type="Proteomes" id="UP000799640">
    <property type="component" value="Unassembled WGS sequence"/>
</dbReference>
<gene>
    <name evidence="1" type="ORF">EJ06DRAFT_552046</name>
</gene>
<organism evidence="1 2">
    <name type="scientific">Trichodelitschia bisporula</name>
    <dbReference type="NCBI Taxonomy" id="703511"/>
    <lineage>
        <taxon>Eukaryota</taxon>
        <taxon>Fungi</taxon>
        <taxon>Dikarya</taxon>
        <taxon>Ascomycota</taxon>
        <taxon>Pezizomycotina</taxon>
        <taxon>Dothideomycetes</taxon>
        <taxon>Dothideomycetes incertae sedis</taxon>
        <taxon>Phaeotrichales</taxon>
        <taxon>Phaeotrichaceae</taxon>
        <taxon>Trichodelitschia</taxon>
    </lineage>
</organism>
<keyword evidence="2" id="KW-1185">Reference proteome</keyword>
<accession>A0A6G1HJB0</accession>
<protein>
    <submittedName>
        <fullName evidence="1">Uncharacterized protein</fullName>
    </submittedName>
</protein>
<evidence type="ECO:0000313" key="2">
    <source>
        <dbReference type="Proteomes" id="UP000799640"/>
    </source>
</evidence>
<name>A0A6G1HJB0_9PEZI</name>
<proteinExistence type="predicted"/>
<dbReference type="EMBL" id="ML996710">
    <property type="protein sequence ID" value="KAF2395855.1"/>
    <property type="molecule type" value="Genomic_DNA"/>
</dbReference>
<reference evidence="1" key="1">
    <citation type="journal article" date="2020" name="Stud. Mycol.">
        <title>101 Dothideomycetes genomes: a test case for predicting lifestyles and emergence of pathogens.</title>
        <authorList>
            <person name="Haridas S."/>
            <person name="Albert R."/>
            <person name="Binder M."/>
            <person name="Bloem J."/>
            <person name="Labutti K."/>
            <person name="Salamov A."/>
            <person name="Andreopoulos B."/>
            <person name="Baker S."/>
            <person name="Barry K."/>
            <person name="Bills G."/>
            <person name="Bluhm B."/>
            <person name="Cannon C."/>
            <person name="Castanera R."/>
            <person name="Culley D."/>
            <person name="Daum C."/>
            <person name="Ezra D."/>
            <person name="Gonzalez J."/>
            <person name="Henrissat B."/>
            <person name="Kuo A."/>
            <person name="Liang C."/>
            <person name="Lipzen A."/>
            <person name="Lutzoni F."/>
            <person name="Magnuson J."/>
            <person name="Mondo S."/>
            <person name="Nolan M."/>
            <person name="Ohm R."/>
            <person name="Pangilinan J."/>
            <person name="Park H.-J."/>
            <person name="Ramirez L."/>
            <person name="Alfaro M."/>
            <person name="Sun H."/>
            <person name="Tritt A."/>
            <person name="Yoshinaga Y."/>
            <person name="Zwiers L.-H."/>
            <person name="Turgeon B."/>
            <person name="Goodwin S."/>
            <person name="Spatafora J."/>
            <person name="Crous P."/>
            <person name="Grigoriev I."/>
        </authorList>
    </citation>
    <scope>NUCLEOTIDE SEQUENCE</scope>
    <source>
        <strain evidence="1">CBS 262.69</strain>
    </source>
</reference>
<dbReference type="AlphaFoldDB" id="A0A6G1HJB0"/>
<sequence length="104" mass="11661">MPSPEALEAPQLQKMNLKDIHFLSEVFGNVLDFCDGILAEGDAAVTYKMLRELALESLGDLAGLRENTEQIISGITRLNIGMDLKICIARNRFDEWINNNLRPT</sequence>